<accession>F8NS30</accession>
<gene>
    <name evidence="1" type="ORF">SERLADRAFT_386103</name>
</gene>
<sequence length="129" mass="15115">MEGNRVFTSWFYNCGGLYQMMLSDEIPVEVAKFCFPALHHHPHHNTEHKINRWMRSVFKGLHIPFLSSHRHIHPPLTVSKTIPPATFPGVLHHLRMLGRYLNLQRTTDLVDRTGKMSSLLNVYLDFVWL</sequence>
<dbReference type="HOGENOM" id="CLU_1950136_0_0_1"/>
<name>F8NS30_SERL9</name>
<evidence type="ECO:0000313" key="1">
    <source>
        <dbReference type="EMBL" id="EGO26863.1"/>
    </source>
</evidence>
<protein>
    <submittedName>
        <fullName evidence="1">Uncharacterized protein</fullName>
    </submittedName>
</protein>
<dbReference type="KEGG" id="sla:SERLADRAFT_386103"/>
<proteinExistence type="predicted"/>
<dbReference type="AlphaFoldDB" id="F8NS30"/>
<dbReference type="Proteomes" id="UP000008064">
    <property type="component" value="Unassembled WGS sequence"/>
</dbReference>
<reference evidence="1" key="1">
    <citation type="submission" date="2011-04" db="EMBL/GenBank/DDBJ databases">
        <title>Evolution of plant cell wall degrading machinery underlies the functional diversity of forest fungi.</title>
        <authorList>
            <consortium name="US DOE Joint Genome Institute (JGI-PGF)"/>
            <person name="Eastwood D.C."/>
            <person name="Floudas D."/>
            <person name="Binder M."/>
            <person name="Majcherczyk A."/>
            <person name="Schneider P."/>
            <person name="Aerts A."/>
            <person name="Asiegbu F.O."/>
            <person name="Baker S.E."/>
            <person name="Barry K."/>
            <person name="Bendiksby M."/>
            <person name="Blumentritt M."/>
            <person name="Coutinho P.M."/>
            <person name="Cullen D."/>
            <person name="Cullen D."/>
            <person name="Gathman A."/>
            <person name="Goodell B."/>
            <person name="Henrissat B."/>
            <person name="Ihrmark K."/>
            <person name="Kauserud H."/>
            <person name="Kohler A."/>
            <person name="LaButti K."/>
            <person name="Lapidus A."/>
            <person name="Lavin J.L."/>
            <person name="Lee Y.-H."/>
            <person name="Lindquist E."/>
            <person name="Lilly W."/>
            <person name="Lucas S."/>
            <person name="Morin E."/>
            <person name="Murat C."/>
            <person name="Oguiza J.A."/>
            <person name="Park J."/>
            <person name="Pisabarro A.G."/>
            <person name="Riley R."/>
            <person name="Rosling A."/>
            <person name="Salamov A."/>
            <person name="Schmidt O."/>
            <person name="Schmutz J."/>
            <person name="Skrede I."/>
            <person name="Stenlid J."/>
            <person name="Wiebenga A."/>
            <person name="Xie X."/>
            <person name="Kues U."/>
            <person name="Hibbett D.S."/>
            <person name="Hoffmeister D."/>
            <person name="Hogberg N."/>
            <person name="Martin F."/>
            <person name="Grigoriev I.V."/>
            <person name="Watkinson S.C."/>
        </authorList>
    </citation>
    <scope>NUCLEOTIDE SEQUENCE</scope>
    <source>
        <strain evidence="1">S7.9</strain>
    </source>
</reference>
<dbReference type="GeneID" id="18811191"/>
<organism>
    <name type="scientific">Serpula lacrymans var. lacrymans (strain S7.9)</name>
    <name type="common">Dry rot fungus</name>
    <dbReference type="NCBI Taxonomy" id="578457"/>
    <lineage>
        <taxon>Eukaryota</taxon>
        <taxon>Fungi</taxon>
        <taxon>Dikarya</taxon>
        <taxon>Basidiomycota</taxon>
        <taxon>Agaricomycotina</taxon>
        <taxon>Agaricomycetes</taxon>
        <taxon>Agaricomycetidae</taxon>
        <taxon>Boletales</taxon>
        <taxon>Coniophorineae</taxon>
        <taxon>Serpulaceae</taxon>
        <taxon>Serpula</taxon>
    </lineage>
</organism>
<dbReference type="EMBL" id="GL945432">
    <property type="protein sequence ID" value="EGO26863.1"/>
    <property type="molecule type" value="Genomic_DNA"/>
</dbReference>
<dbReference type="RefSeq" id="XP_007317036.1">
    <property type="nucleotide sequence ID" value="XM_007316974.1"/>
</dbReference>